<dbReference type="PANTHER" id="PTHR45947:SF3">
    <property type="entry name" value="SULFOQUINOVOSYL TRANSFERASE SQD2"/>
    <property type="match status" value="1"/>
</dbReference>
<dbReference type="eggNOG" id="COG0438">
    <property type="taxonomic scope" value="Bacteria"/>
</dbReference>
<sequence>MKILHTESVNGWGGQGIRVLNESLGMIERGHEVVIACPQDSALFENAQKRGVPAVALPIRRKSFSGLFSMYKYLSSHHFDVINTHSSTDSWLVAVSLIFCRNKPKVVRTRHISTSVKNNKSTLWLYNQGCDFIVTAGERLREQLNRENKIPLEKIQSVPTGSDELHFLPTQDILKSKQAVNLPTDKMVIGIVAKMRSWKGHETLVDALQKLKRDDFHLVIVGDGPKRAEIEPRVPSLHYPVTFTGELDNVVPYLQAMDVFCLPSYGFEGLPQAMMQAMLCQLPVIATDVGSVTELIQHEQNGLIVNIRDSDDLAKAIERLLDDRTLRTRFAEKARQIALEKCTLTKMVNDMETIFAN</sequence>
<dbReference type="PANTHER" id="PTHR45947">
    <property type="entry name" value="SULFOQUINOVOSYL TRANSFERASE SQD2"/>
    <property type="match status" value="1"/>
</dbReference>
<organism evidence="3 4">
    <name type="scientific">Vibrio proteolyticus NBRC 13287</name>
    <dbReference type="NCBI Taxonomy" id="1219065"/>
    <lineage>
        <taxon>Bacteria</taxon>
        <taxon>Pseudomonadati</taxon>
        <taxon>Pseudomonadota</taxon>
        <taxon>Gammaproteobacteria</taxon>
        <taxon>Vibrionales</taxon>
        <taxon>Vibrionaceae</taxon>
        <taxon>Vibrio</taxon>
    </lineage>
</organism>
<feature type="domain" description="Glycosyltransferase subfamily 4-like N-terminal" evidence="2">
    <location>
        <begin position="12"/>
        <end position="163"/>
    </location>
</feature>
<dbReference type="GO" id="GO:0016757">
    <property type="term" value="F:glycosyltransferase activity"/>
    <property type="evidence" value="ECO:0007669"/>
    <property type="project" value="TreeGrafter"/>
</dbReference>
<keyword evidence="3" id="KW-0808">Transferase</keyword>
<dbReference type="RefSeq" id="WP_021705536.1">
    <property type="nucleotide sequence ID" value="NZ_BATJ01000008.1"/>
</dbReference>
<name>U3A1J5_VIBPR</name>
<keyword evidence="4" id="KW-1185">Reference proteome</keyword>
<evidence type="ECO:0000259" key="1">
    <source>
        <dbReference type="Pfam" id="PF00534"/>
    </source>
</evidence>
<dbReference type="Proteomes" id="UP000016570">
    <property type="component" value="Unassembled WGS sequence"/>
</dbReference>
<feature type="domain" description="Glycosyl transferase family 1" evidence="1">
    <location>
        <begin position="175"/>
        <end position="336"/>
    </location>
</feature>
<accession>U3A1J5</accession>
<evidence type="ECO:0000313" key="3">
    <source>
        <dbReference type="EMBL" id="GAD67565.1"/>
    </source>
</evidence>
<dbReference type="Pfam" id="PF13439">
    <property type="entry name" value="Glyco_transf_4"/>
    <property type="match status" value="1"/>
</dbReference>
<dbReference type="STRING" id="1219065.VPR01S_08_01480"/>
<dbReference type="CDD" id="cd03801">
    <property type="entry name" value="GT4_PimA-like"/>
    <property type="match status" value="1"/>
</dbReference>
<dbReference type="InterPro" id="IPR001296">
    <property type="entry name" value="Glyco_trans_1"/>
</dbReference>
<dbReference type="AlphaFoldDB" id="U3A1J5"/>
<evidence type="ECO:0000313" key="4">
    <source>
        <dbReference type="Proteomes" id="UP000016570"/>
    </source>
</evidence>
<protein>
    <submittedName>
        <fullName evidence="3">Putative glycosyltransferase</fullName>
    </submittedName>
</protein>
<dbReference type="InterPro" id="IPR050194">
    <property type="entry name" value="Glycosyltransferase_grp1"/>
</dbReference>
<proteinExistence type="predicted"/>
<dbReference type="EMBL" id="BATJ01000008">
    <property type="protein sequence ID" value="GAD67565.1"/>
    <property type="molecule type" value="Genomic_DNA"/>
</dbReference>
<dbReference type="Gene3D" id="3.40.50.2000">
    <property type="entry name" value="Glycogen Phosphorylase B"/>
    <property type="match status" value="2"/>
</dbReference>
<dbReference type="Pfam" id="PF00534">
    <property type="entry name" value="Glycos_transf_1"/>
    <property type="match status" value="1"/>
</dbReference>
<dbReference type="SUPFAM" id="SSF53756">
    <property type="entry name" value="UDP-Glycosyltransferase/glycogen phosphorylase"/>
    <property type="match status" value="1"/>
</dbReference>
<dbReference type="InterPro" id="IPR028098">
    <property type="entry name" value="Glyco_trans_4-like_N"/>
</dbReference>
<comment type="caution">
    <text evidence="3">The sequence shown here is derived from an EMBL/GenBank/DDBJ whole genome shotgun (WGS) entry which is preliminary data.</text>
</comment>
<gene>
    <name evidence="3" type="ORF">VPR01S_08_01480</name>
</gene>
<evidence type="ECO:0000259" key="2">
    <source>
        <dbReference type="Pfam" id="PF13439"/>
    </source>
</evidence>
<reference evidence="3 4" key="1">
    <citation type="submission" date="2013-09" db="EMBL/GenBank/DDBJ databases">
        <title>Whole genome shotgun sequence of Vibrio proteolyticus NBRC 13287.</title>
        <authorList>
            <person name="Isaki S."/>
            <person name="Hosoyama A."/>
            <person name="Numata M."/>
            <person name="Hashimoto M."/>
            <person name="Hosoyama Y."/>
            <person name="Tsuchikane K."/>
            <person name="Noguchi M."/>
            <person name="Hirakata S."/>
            <person name="Ichikawa N."/>
            <person name="Ohji S."/>
            <person name="Yamazoe A."/>
            <person name="Fujita N."/>
        </authorList>
    </citation>
    <scope>NUCLEOTIDE SEQUENCE [LARGE SCALE GENOMIC DNA]</scope>
    <source>
        <strain evidence="3 4">NBRC 13287</strain>
    </source>
</reference>